<dbReference type="PANTHER" id="PTHR35795">
    <property type="entry name" value="SLR1885 PROTEIN"/>
    <property type="match status" value="1"/>
</dbReference>
<feature type="domain" description="HD" evidence="7">
    <location>
        <begin position="18"/>
        <end position="131"/>
    </location>
</feature>
<dbReference type="NCBIfam" id="TIGR00488">
    <property type="entry name" value="bis(5'-nucleosyl)-tetraphosphatase (symmetrical) YqeK"/>
    <property type="match status" value="1"/>
</dbReference>
<keyword evidence="9" id="KW-1185">Reference proteome</keyword>
<evidence type="ECO:0000256" key="1">
    <source>
        <dbReference type="ARBA" id="ARBA00012506"/>
    </source>
</evidence>
<dbReference type="Gene3D" id="1.10.3210.10">
    <property type="entry name" value="Hypothetical protein af1432"/>
    <property type="match status" value="1"/>
</dbReference>
<evidence type="ECO:0000256" key="4">
    <source>
        <dbReference type="ARBA" id="ARBA00022801"/>
    </source>
</evidence>
<sequence>MNLEELKLHLKNTLSPERFRHTQGVVETSAMLCDIFQEDKEKAIIAAWFHDYAKEYSSKELISFLKNKNCPIDEIEKKSTQLLHGKVAAIIAKEKYHILDQDILNAIYYHTTGRKNMSRLELIVAFADCIEPSRTYPFVNELRQYSTYDLELGFYHALNYTIAFLIKENKLIHPLTIEARNDLMERCINRKVIFCEKIS</sequence>
<dbReference type="GO" id="GO:0000166">
    <property type="term" value="F:nucleotide binding"/>
    <property type="evidence" value="ECO:0007669"/>
    <property type="project" value="UniProtKB-KW"/>
</dbReference>
<keyword evidence="4 8" id="KW-0378">Hydrolase</keyword>
<organism evidence="8 9">
    <name type="scientific">Filifactor alocis (strain ATCC 35896 / CCUG 47790 / D40 B5)</name>
    <name type="common">Fusobacterium alocis</name>
    <dbReference type="NCBI Taxonomy" id="546269"/>
    <lineage>
        <taxon>Bacteria</taxon>
        <taxon>Bacillati</taxon>
        <taxon>Bacillota</taxon>
        <taxon>Clostridia</taxon>
        <taxon>Peptostreptococcales</taxon>
        <taxon>Filifactoraceae</taxon>
        <taxon>Filifactor</taxon>
    </lineage>
</organism>
<dbReference type="Proteomes" id="UP000007468">
    <property type="component" value="Chromosome"/>
</dbReference>
<dbReference type="GO" id="GO:0046872">
    <property type="term" value="F:metal ion binding"/>
    <property type="evidence" value="ECO:0007669"/>
    <property type="project" value="UniProtKB-KW"/>
</dbReference>
<dbReference type="SUPFAM" id="SSF109604">
    <property type="entry name" value="HD-domain/PDEase-like"/>
    <property type="match status" value="1"/>
</dbReference>
<evidence type="ECO:0000256" key="6">
    <source>
        <dbReference type="ARBA" id="ARBA00049417"/>
    </source>
</evidence>
<protein>
    <recommendedName>
        <fullName evidence="1">bis(5'-nucleosyl)-tetraphosphatase (symmetrical)</fullName>
        <ecNumber evidence="1">3.6.1.41</ecNumber>
    </recommendedName>
</protein>
<evidence type="ECO:0000256" key="2">
    <source>
        <dbReference type="ARBA" id="ARBA00022723"/>
    </source>
</evidence>
<proteinExistence type="predicted"/>
<dbReference type="InterPro" id="IPR003607">
    <property type="entry name" value="HD/PDEase_dom"/>
</dbReference>
<dbReference type="InterPro" id="IPR005249">
    <property type="entry name" value="YqeK"/>
</dbReference>
<dbReference type="InterPro" id="IPR051094">
    <property type="entry name" value="Diverse_Catalytic_Enzymes"/>
</dbReference>
<dbReference type="EMBL" id="CP002390">
    <property type="protein sequence ID" value="EFE28426.2"/>
    <property type="molecule type" value="Genomic_DNA"/>
</dbReference>
<comment type="catalytic activity">
    <reaction evidence="6">
        <text>P(1),P(4)-bis(5'-adenosyl) tetraphosphate + H2O = 2 ADP + 2 H(+)</text>
        <dbReference type="Rhea" id="RHEA:24252"/>
        <dbReference type="ChEBI" id="CHEBI:15377"/>
        <dbReference type="ChEBI" id="CHEBI:15378"/>
        <dbReference type="ChEBI" id="CHEBI:58141"/>
        <dbReference type="ChEBI" id="CHEBI:456216"/>
        <dbReference type="EC" id="3.6.1.41"/>
    </reaction>
</comment>
<name>D6GRY5_FILAD</name>
<evidence type="ECO:0000313" key="8">
    <source>
        <dbReference type="EMBL" id="EFE28426.2"/>
    </source>
</evidence>
<evidence type="ECO:0000256" key="3">
    <source>
        <dbReference type="ARBA" id="ARBA00022741"/>
    </source>
</evidence>
<dbReference type="PATRIC" id="fig|546269.5.peg.315"/>
<accession>D6GRY5</accession>
<dbReference type="CDD" id="cd00077">
    <property type="entry name" value="HDc"/>
    <property type="match status" value="1"/>
</dbReference>
<reference evidence="9" key="1">
    <citation type="submission" date="2010-12" db="EMBL/GenBank/DDBJ databases">
        <title>The genome sequence of Filifactor alocis strain ATCC 35896.</title>
        <authorList>
            <consortium name="The Broad Institute Genome Sequencing Platform"/>
            <person name="Ward D."/>
            <person name="Earl A."/>
            <person name="Feldgarden M."/>
            <person name="Young S.K."/>
            <person name="Gargeya S."/>
            <person name="Zeng Q."/>
            <person name="Alvarado L."/>
            <person name="Berlin A."/>
            <person name="Bochicchio J."/>
            <person name="Chapman S.B."/>
            <person name="Chen Z."/>
            <person name="Freedman E."/>
            <person name="Gellesch M."/>
            <person name="Goldberg J."/>
            <person name="Griggs A."/>
            <person name="Gujja S."/>
            <person name="Heilman E."/>
            <person name="Heiman D."/>
            <person name="Howarth C."/>
            <person name="Mehta T."/>
            <person name="Neiman D."/>
            <person name="Pearson M."/>
            <person name="Roberts A."/>
            <person name="Saif S."/>
            <person name="Shea T."/>
            <person name="Shenoy N."/>
            <person name="Sisk P."/>
            <person name="Stolte C."/>
            <person name="Sykes S."/>
            <person name="White J."/>
            <person name="Yandava C."/>
            <person name="Izard J."/>
            <person name="Blanton J.M."/>
            <person name="Baranova O.V."/>
            <person name="Tanner A.C."/>
            <person name="Dewhirst F.E."/>
            <person name="Haas B."/>
            <person name="Nusbaum C."/>
            <person name="Birren B."/>
        </authorList>
    </citation>
    <scope>NUCLEOTIDE SEQUENCE [LARGE SCALE GENOMIC DNA]</scope>
    <source>
        <strain evidence="9">ATCC 35896 / D40 B5</strain>
    </source>
</reference>
<dbReference type="KEGG" id="faa:HMPREF0389_00341"/>
<keyword evidence="2" id="KW-0479">Metal-binding</keyword>
<dbReference type="GO" id="GO:0008803">
    <property type="term" value="F:bis(5'-nucleosyl)-tetraphosphatase (symmetrical) activity"/>
    <property type="evidence" value="ECO:0007669"/>
    <property type="project" value="UniProtKB-EC"/>
</dbReference>
<dbReference type="EC" id="3.6.1.41" evidence="1"/>
<dbReference type="eggNOG" id="COG1713">
    <property type="taxonomic scope" value="Bacteria"/>
</dbReference>
<dbReference type="HOGENOM" id="CLU_089580_1_2_9"/>
<evidence type="ECO:0000259" key="7">
    <source>
        <dbReference type="Pfam" id="PF01966"/>
    </source>
</evidence>
<evidence type="ECO:0000313" key="9">
    <source>
        <dbReference type="Proteomes" id="UP000007468"/>
    </source>
</evidence>
<evidence type="ECO:0000256" key="5">
    <source>
        <dbReference type="ARBA" id="ARBA00023004"/>
    </source>
</evidence>
<keyword evidence="5" id="KW-0408">Iron</keyword>
<keyword evidence="3" id="KW-0547">Nucleotide-binding</keyword>
<gene>
    <name evidence="8" type="ordered locus">HMPREF0389_00341</name>
</gene>
<dbReference type="STRING" id="546269.HMPREF0389_00341"/>
<dbReference type="RefSeq" id="WP_014261966.1">
    <property type="nucleotide sequence ID" value="NC_016630.1"/>
</dbReference>
<dbReference type="PANTHER" id="PTHR35795:SF1">
    <property type="entry name" value="BIS(5'-NUCLEOSYL)-TETRAPHOSPHATASE, SYMMETRICAL"/>
    <property type="match status" value="1"/>
</dbReference>
<dbReference type="Pfam" id="PF01966">
    <property type="entry name" value="HD"/>
    <property type="match status" value="1"/>
</dbReference>
<dbReference type="InterPro" id="IPR006674">
    <property type="entry name" value="HD_domain"/>
</dbReference>
<dbReference type="AlphaFoldDB" id="D6GRY5"/>